<dbReference type="Proteomes" id="UP001085076">
    <property type="component" value="Miscellaneous, Linkage group lg03"/>
</dbReference>
<evidence type="ECO:0000313" key="2">
    <source>
        <dbReference type="Proteomes" id="UP001085076"/>
    </source>
</evidence>
<dbReference type="AlphaFoldDB" id="A0A9D5HHZ9"/>
<dbReference type="EMBL" id="JAGGNH010000003">
    <property type="protein sequence ID" value="KAJ0977133.1"/>
    <property type="molecule type" value="Genomic_DNA"/>
</dbReference>
<reference evidence="1" key="1">
    <citation type="submission" date="2021-03" db="EMBL/GenBank/DDBJ databases">
        <authorList>
            <person name="Li Z."/>
            <person name="Yang C."/>
        </authorList>
    </citation>
    <scope>NUCLEOTIDE SEQUENCE</scope>
    <source>
        <strain evidence="1">Dzin_1.0</strain>
        <tissue evidence="1">Leaf</tissue>
    </source>
</reference>
<gene>
    <name evidence="1" type="ORF">J5N97_012607</name>
</gene>
<protein>
    <submittedName>
        <fullName evidence="1">Uncharacterized protein</fullName>
    </submittedName>
</protein>
<keyword evidence="2" id="KW-1185">Reference proteome</keyword>
<name>A0A9D5HHZ9_9LILI</name>
<sequence length="103" mass="11666">MDLSAWILGFPMTTALVSSYPIPFTSIPTSEMISMEFQCILCSSLWLVLWNNTQVLALFLKVPDSDAESFKSKEGEWSKLLLENRSELMKVGGHPMQFGFEIQ</sequence>
<comment type="caution">
    <text evidence="1">The sequence shown here is derived from an EMBL/GenBank/DDBJ whole genome shotgun (WGS) entry which is preliminary data.</text>
</comment>
<organism evidence="1 2">
    <name type="scientific">Dioscorea zingiberensis</name>
    <dbReference type="NCBI Taxonomy" id="325984"/>
    <lineage>
        <taxon>Eukaryota</taxon>
        <taxon>Viridiplantae</taxon>
        <taxon>Streptophyta</taxon>
        <taxon>Embryophyta</taxon>
        <taxon>Tracheophyta</taxon>
        <taxon>Spermatophyta</taxon>
        <taxon>Magnoliopsida</taxon>
        <taxon>Liliopsida</taxon>
        <taxon>Dioscoreales</taxon>
        <taxon>Dioscoreaceae</taxon>
        <taxon>Dioscorea</taxon>
    </lineage>
</organism>
<evidence type="ECO:0000313" key="1">
    <source>
        <dbReference type="EMBL" id="KAJ0977133.1"/>
    </source>
</evidence>
<accession>A0A9D5HHZ9</accession>
<reference evidence="1" key="2">
    <citation type="journal article" date="2022" name="Hortic Res">
        <title>The genome of Dioscorea zingiberensis sheds light on the biosynthesis, origin and evolution of the medicinally important diosgenin saponins.</title>
        <authorList>
            <person name="Li Y."/>
            <person name="Tan C."/>
            <person name="Li Z."/>
            <person name="Guo J."/>
            <person name="Li S."/>
            <person name="Chen X."/>
            <person name="Wang C."/>
            <person name="Dai X."/>
            <person name="Yang H."/>
            <person name="Song W."/>
            <person name="Hou L."/>
            <person name="Xu J."/>
            <person name="Tong Z."/>
            <person name="Xu A."/>
            <person name="Yuan X."/>
            <person name="Wang W."/>
            <person name="Yang Q."/>
            <person name="Chen L."/>
            <person name="Sun Z."/>
            <person name="Wang K."/>
            <person name="Pan B."/>
            <person name="Chen J."/>
            <person name="Bao Y."/>
            <person name="Liu F."/>
            <person name="Qi X."/>
            <person name="Gang D.R."/>
            <person name="Wen J."/>
            <person name="Li J."/>
        </authorList>
    </citation>
    <scope>NUCLEOTIDE SEQUENCE</scope>
    <source>
        <strain evidence="1">Dzin_1.0</strain>
    </source>
</reference>
<proteinExistence type="predicted"/>